<evidence type="ECO:0000256" key="1">
    <source>
        <dbReference type="PROSITE-ProRule" id="PRU00169"/>
    </source>
</evidence>
<dbReference type="RefSeq" id="WP_380869674.1">
    <property type="nucleotide sequence ID" value="NZ_JBHUMA010000006.1"/>
</dbReference>
<evidence type="ECO:0000313" key="4">
    <source>
        <dbReference type="Proteomes" id="UP001597393"/>
    </source>
</evidence>
<dbReference type="Proteomes" id="UP001597393">
    <property type="component" value="Unassembled WGS sequence"/>
</dbReference>
<name>A0ABW5NKH2_9SPHI</name>
<gene>
    <name evidence="3" type="ORF">ACFSQ3_11335</name>
</gene>
<protein>
    <recommendedName>
        <fullName evidence="2">Response regulatory domain-containing protein</fullName>
    </recommendedName>
</protein>
<dbReference type="SUPFAM" id="SSF52172">
    <property type="entry name" value="CheY-like"/>
    <property type="match status" value="1"/>
</dbReference>
<dbReference type="EMBL" id="JBHUMA010000006">
    <property type="protein sequence ID" value="MFD2599547.1"/>
    <property type="molecule type" value="Genomic_DNA"/>
</dbReference>
<feature type="domain" description="Response regulatory" evidence="2">
    <location>
        <begin position="2"/>
        <end position="118"/>
    </location>
</feature>
<keyword evidence="4" id="KW-1185">Reference proteome</keyword>
<organism evidence="3 4">
    <name type="scientific">Sphingobacterium corticis</name>
    <dbReference type="NCBI Taxonomy" id="1812823"/>
    <lineage>
        <taxon>Bacteria</taxon>
        <taxon>Pseudomonadati</taxon>
        <taxon>Bacteroidota</taxon>
        <taxon>Sphingobacteriia</taxon>
        <taxon>Sphingobacteriales</taxon>
        <taxon>Sphingobacteriaceae</taxon>
        <taxon>Sphingobacterium</taxon>
    </lineage>
</organism>
<evidence type="ECO:0000313" key="3">
    <source>
        <dbReference type="EMBL" id="MFD2599547.1"/>
    </source>
</evidence>
<dbReference type="InterPro" id="IPR001789">
    <property type="entry name" value="Sig_transdc_resp-reg_receiver"/>
</dbReference>
<comment type="caution">
    <text evidence="3">The sequence shown here is derived from an EMBL/GenBank/DDBJ whole genome shotgun (WGS) entry which is preliminary data.</text>
</comment>
<sequence length="133" mass="15111">MKILFADESDLIRYSTLLLVEQSLIKASITETRSYAELIESLRTEFYDFIFINIDLLPPPSLASLKSIKRLSKTSRIILVVSNRTSLGIMQQLSKLAFGILDLGGDFEKQKQLVFHYLMYGDSYLGPNKTLAK</sequence>
<accession>A0ABW5NKH2</accession>
<evidence type="ECO:0000259" key="2">
    <source>
        <dbReference type="PROSITE" id="PS50110"/>
    </source>
</evidence>
<proteinExistence type="predicted"/>
<dbReference type="InterPro" id="IPR011006">
    <property type="entry name" value="CheY-like_superfamily"/>
</dbReference>
<dbReference type="PROSITE" id="PS50110">
    <property type="entry name" value="RESPONSE_REGULATORY"/>
    <property type="match status" value="1"/>
</dbReference>
<comment type="caution">
    <text evidence="1">Lacks conserved residue(s) required for the propagation of feature annotation.</text>
</comment>
<reference evidence="4" key="1">
    <citation type="journal article" date="2019" name="Int. J. Syst. Evol. Microbiol.">
        <title>The Global Catalogue of Microorganisms (GCM) 10K type strain sequencing project: providing services to taxonomists for standard genome sequencing and annotation.</title>
        <authorList>
            <consortium name="The Broad Institute Genomics Platform"/>
            <consortium name="The Broad Institute Genome Sequencing Center for Infectious Disease"/>
            <person name="Wu L."/>
            <person name="Ma J."/>
        </authorList>
    </citation>
    <scope>NUCLEOTIDE SEQUENCE [LARGE SCALE GENOMIC DNA]</scope>
    <source>
        <strain evidence="4">KCTC 42248</strain>
    </source>
</reference>